<reference evidence="2" key="1">
    <citation type="submission" date="2013-06" db="EMBL/GenBank/DDBJ databases">
        <authorList>
            <person name="Zhao Q."/>
        </authorList>
    </citation>
    <scope>NUCLEOTIDE SEQUENCE</scope>
    <source>
        <strain evidence="2">cv. W1943</strain>
    </source>
</reference>
<protein>
    <submittedName>
        <fullName evidence="1">Uncharacterized protein</fullName>
    </submittedName>
</protein>
<name>A0A0E0N3I7_ORYRU</name>
<evidence type="ECO:0000313" key="1">
    <source>
        <dbReference type="EnsemblPlants" id="ORUFI01G36920.1"/>
    </source>
</evidence>
<proteinExistence type="predicted"/>
<evidence type="ECO:0000313" key="2">
    <source>
        <dbReference type="Proteomes" id="UP000008022"/>
    </source>
</evidence>
<accession>A0A0E0N3I7</accession>
<keyword evidence="2" id="KW-1185">Reference proteome</keyword>
<dbReference type="Gramene" id="ORUFI01G36920.1">
    <property type="protein sequence ID" value="ORUFI01G36920.1"/>
    <property type="gene ID" value="ORUFI01G36920"/>
</dbReference>
<dbReference type="EnsemblPlants" id="ORUFI01G36920.1">
    <property type="protein sequence ID" value="ORUFI01G36920.1"/>
    <property type="gene ID" value="ORUFI01G36920"/>
</dbReference>
<dbReference type="Proteomes" id="UP000008022">
    <property type="component" value="Unassembled WGS sequence"/>
</dbReference>
<dbReference type="HOGENOM" id="CLU_2798421_0_0_1"/>
<dbReference type="AlphaFoldDB" id="A0A0E0N3I7"/>
<sequence>MNFTASNENFEPKIARLLRDFVILFIRIKSEVRTEPSQTYKDTESAKRHELTIELDQAKLAVRSEGEI</sequence>
<reference evidence="1" key="2">
    <citation type="submission" date="2015-06" db="UniProtKB">
        <authorList>
            <consortium name="EnsemblPlants"/>
        </authorList>
    </citation>
    <scope>IDENTIFICATION</scope>
</reference>
<organism evidence="1 2">
    <name type="scientific">Oryza rufipogon</name>
    <name type="common">Brownbeard rice</name>
    <name type="synonym">Asian wild rice</name>
    <dbReference type="NCBI Taxonomy" id="4529"/>
    <lineage>
        <taxon>Eukaryota</taxon>
        <taxon>Viridiplantae</taxon>
        <taxon>Streptophyta</taxon>
        <taxon>Embryophyta</taxon>
        <taxon>Tracheophyta</taxon>
        <taxon>Spermatophyta</taxon>
        <taxon>Magnoliopsida</taxon>
        <taxon>Liliopsida</taxon>
        <taxon>Poales</taxon>
        <taxon>Poaceae</taxon>
        <taxon>BOP clade</taxon>
        <taxon>Oryzoideae</taxon>
        <taxon>Oryzeae</taxon>
        <taxon>Oryzinae</taxon>
        <taxon>Oryza</taxon>
    </lineage>
</organism>